<feature type="region of interest" description="Disordered" evidence="1">
    <location>
        <begin position="48"/>
        <end position="103"/>
    </location>
</feature>
<evidence type="ECO:0000313" key="3">
    <source>
        <dbReference type="Proteomes" id="UP001431131"/>
    </source>
</evidence>
<dbReference type="AlphaFoldDB" id="A0AAW5E4V1"/>
<dbReference type="RefSeq" id="WP_240256188.1">
    <property type="nucleotide sequence ID" value="NZ_JAKTTI010000020.1"/>
</dbReference>
<dbReference type="Proteomes" id="UP001431131">
    <property type="component" value="Unassembled WGS sequence"/>
</dbReference>
<evidence type="ECO:0000313" key="2">
    <source>
        <dbReference type="EMBL" id="MCH1626270.1"/>
    </source>
</evidence>
<gene>
    <name evidence="2" type="ORF">MJG50_13095</name>
</gene>
<dbReference type="EMBL" id="JAKTTI010000020">
    <property type="protein sequence ID" value="MCH1626270.1"/>
    <property type="molecule type" value="Genomic_DNA"/>
</dbReference>
<feature type="compositionally biased region" description="Low complexity" evidence="1">
    <location>
        <begin position="56"/>
        <end position="69"/>
    </location>
</feature>
<keyword evidence="3" id="KW-1185">Reference proteome</keyword>
<protein>
    <submittedName>
        <fullName evidence="2">Uncharacterized protein</fullName>
    </submittedName>
</protein>
<proteinExistence type="predicted"/>
<comment type="caution">
    <text evidence="2">The sequence shown here is derived from an EMBL/GenBank/DDBJ whole genome shotgun (WGS) entry which is preliminary data.</text>
</comment>
<accession>A0AAW5E4V1</accession>
<sequence>MPPRHKKHKPHNHNQAKDGLIITINIDCNINIENNEIQIEQRAEGGGQINRNVGMNANQGGQNARNNSSTSNNQSKFANGNGRSGIAGNDNDEAGGQQGIKVRDSAVIDSIIQSISDHVEISEDV</sequence>
<name>A0AAW5E4V1_9BACI</name>
<organism evidence="2 3">
    <name type="scientific">Fredinandcohnia quinoae</name>
    <dbReference type="NCBI Taxonomy" id="2918902"/>
    <lineage>
        <taxon>Bacteria</taxon>
        <taxon>Bacillati</taxon>
        <taxon>Bacillota</taxon>
        <taxon>Bacilli</taxon>
        <taxon>Bacillales</taxon>
        <taxon>Bacillaceae</taxon>
        <taxon>Fredinandcohnia</taxon>
    </lineage>
</organism>
<reference evidence="2" key="1">
    <citation type="submission" date="2022-02" db="EMBL/GenBank/DDBJ databases">
        <title>Fredinandcohnia quinoae sp. nov. isolated from Chenopodium quinoa seeds.</title>
        <authorList>
            <person name="Saati-Santamaria Z."/>
            <person name="Flores-Felix J.D."/>
            <person name="Igual J.M."/>
            <person name="Velazquez E."/>
            <person name="Garcia-Fraile P."/>
            <person name="Martinez-Molina E."/>
        </authorList>
    </citation>
    <scope>NUCLEOTIDE SEQUENCE</scope>
    <source>
        <strain evidence="2">SECRCQ15</strain>
    </source>
</reference>
<evidence type="ECO:0000256" key="1">
    <source>
        <dbReference type="SAM" id="MobiDB-lite"/>
    </source>
</evidence>